<evidence type="ECO:0000313" key="2">
    <source>
        <dbReference type="Proteomes" id="UP001145742"/>
    </source>
</evidence>
<sequence>MSSHPVTCYLGEVADYHLAITSFQVVVESDTFTNMIMLITLFLIQIRMPLAFFGQLGTLLAQVQLLSTSTSRSFSSRQLSSLSSLKPVMLHGIVVIQGQDPVHPLIEPHNVGHSPSFQSVKIPLQSLLTIQQINTPIEIGSSSSCSSKILYMAVLCFLDTFN</sequence>
<gene>
    <name evidence="1" type="ORF">WISP_94770</name>
</gene>
<dbReference type="EMBL" id="WHWB01034209">
    <property type="protein sequence ID" value="KAJ7412729.1"/>
    <property type="molecule type" value="Genomic_DNA"/>
</dbReference>
<evidence type="ECO:0000313" key="1">
    <source>
        <dbReference type="EMBL" id="KAJ7412729.1"/>
    </source>
</evidence>
<accession>A0ABQ9D576</accession>
<dbReference type="Proteomes" id="UP001145742">
    <property type="component" value="Unassembled WGS sequence"/>
</dbReference>
<reference evidence="1" key="1">
    <citation type="submission" date="2019-10" db="EMBL/GenBank/DDBJ databases">
        <authorList>
            <person name="Soares A.E.R."/>
            <person name="Aleixo A."/>
            <person name="Schneider P."/>
            <person name="Miyaki C.Y."/>
            <person name="Schneider M.P."/>
            <person name="Mello C."/>
            <person name="Vasconcelos A.T.R."/>
        </authorList>
    </citation>
    <scope>NUCLEOTIDE SEQUENCE</scope>
    <source>
        <tissue evidence="1">Muscle</tissue>
    </source>
</reference>
<protein>
    <submittedName>
        <fullName evidence="1">Uncharacterized protein</fullName>
    </submittedName>
</protein>
<proteinExistence type="predicted"/>
<name>A0ABQ9D576_9PASS</name>
<comment type="caution">
    <text evidence="1">The sequence shown here is derived from an EMBL/GenBank/DDBJ whole genome shotgun (WGS) entry which is preliminary data.</text>
</comment>
<keyword evidence="2" id="KW-1185">Reference proteome</keyword>
<organism evidence="1 2">
    <name type="scientific">Willisornis vidua</name>
    <name type="common">Xingu scale-backed antbird</name>
    <dbReference type="NCBI Taxonomy" id="1566151"/>
    <lineage>
        <taxon>Eukaryota</taxon>
        <taxon>Metazoa</taxon>
        <taxon>Chordata</taxon>
        <taxon>Craniata</taxon>
        <taxon>Vertebrata</taxon>
        <taxon>Euteleostomi</taxon>
        <taxon>Archelosauria</taxon>
        <taxon>Archosauria</taxon>
        <taxon>Dinosauria</taxon>
        <taxon>Saurischia</taxon>
        <taxon>Theropoda</taxon>
        <taxon>Coelurosauria</taxon>
        <taxon>Aves</taxon>
        <taxon>Neognathae</taxon>
        <taxon>Neoaves</taxon>
        <taxon>Telluraves</taxon>
        <taxon>Australaves</taxon>
        <taxon>Passeriformes</taxon>
        <taxon>Thamnophilidae</taxon>
        <taxon>Willisornis</taxon>
    </lineage>
</organism>